<feature type="binding site" evidence="16">
    <location>
        <position position="156"/>
    </location>
    <ligand>
        <name>Zn(2+)</name>
        <dbReference type="ChEBI" id="CHEBI:29105"/>
        <note>catalytic</note>
    </ligand>
</feature>
<comment type="similarity">
    <text evidence="3 17">Belongs to the peptidase M8 family.</text>
</comment>
<evidence type="ECO:0000256" key="6">
    <source>
        <dbReference type="ARBA" id="ARBA00022729"/>
    </source>
</evidence>
<feature type="binding site" evidence="16">
    <location>
        <position position="228"/>
    </location>
    <ligand>
        <name>Zn(2+)</name>
        <dbReference type="ChEBI" id="CHEBI:29105"/>
        <note>catalytic</note>
    </ligand>
</feature>
<keyword evidence="19" id="KW-1185">Reference proteome</keyword>
<evidence type="ECO:0000256" key="14">
    <source>
        <dbReference type="ARBA" id="ARBA00023180"/>
    </source>
</evidence>
<protein>
    <recommendedName>
        <fullName evidence="17">Leishmanolysin-like peptidase</fullName>
        <ecNumber evidence="17">3.4.24.-</ecNumber>
    </recommendedName>
</protein>
<dbReference type="EC" id="3.4.24.-" evidence="17"/>
<evidence type="ECO:0000256" key="4">
    <source>
        <dbReference type="ARBA" id="ARBA00022670"/>
    </source>
</evidence>
<feature type="binding site" evidence="16">
    <location>
        <position position="160"/>
    </location>
    <ligand>
        <name>Zn(2+)</name>
        <dbReference type="ChEBI" id="CHEBI:29105"/>
        <note>catalytic</note>
    </ligand>
</feature>
<dbReference type="RefSeq" id="XP_028876756.1">
    <property type="nucleotide sequence ID" value="XM_029031950.1"/>
</dbReference>
<dbReference type="OrthoDB" id="527990at2759"/>
<dbReference type="GO" id="GO:0005737">
    <property type="term" value="C:cytoplasm"/>
    <property type="evidence" value="ECO:0007669"/>
    <property type="project" value="TreeGrafter"/>
</dbReference>
<evidence type="ECO:0000313" key="19">
    <source>
        <dbReference type="Proteomes" id="UP000192257"/>
    </source>
</evidence>
<dbReference type="VEuPathDB" id="TriTrypDB:TM35_001661000"/>
<comment type="cofactor">
    <cofactor evidence="16 17">
        <name>Zn(2+)</name>
        <dbReference type="ChEBI" id="CHEBI:29105"/>
    </cofactor>
    <text evidence="16 17">Binds 1 zinc ion per subunit.</text>
</comment>
<keyword evidence="11" id="KW-0472">Membrane</keyword>
<feature type="active site" evidence="15">
    <location>
        <position position="157"/>
    </location>
</feature>
<dbReference type="GO" id="GO:0046872">
    <property type="term" value="F:metal ion binding"/>
    <property type="evidence" value="ECO:0007669"/>
    <property type="project" value="UniProtKB-KW"/>
</dbReference>
<dbReference type="PANTHER" id="PTHR10942">
    <property type="entry name" value="LEISHMANOLYSIN-LIKE PEPTIDASE"/>
    <property type="match status" value="1"/>
</dbReference>
<dbReference type="SUPFAM" id="SSF55486">
    <property type="entry name" value="Metalloproteases ('zincins'), catalytic domain"/>
    <property type="match status" value="1"/>
</dbReference>
<comment type="catalytic activity">
    <reaction evidence="1">
        <text>Preference for hydrophobic residues at P1 and P1' and basic residues at P2' and P3'. A model nonapeptide is cleaved at -Ala-Tyr-|-Leu-Lys-Lys-.</text>
        <dbReference type="EC" id="3.4.24.36"/>
    </reaction>
</comment>
<dbReference type="GeneID" id="39991730"/>
<keyword evidence="6" id="KW-0732">Signal</keyword>
<evidence type="ECO:0000256" key="7">
    <source>
        <dbReference type="ARBA" id="ARBA00022801"/>
    </source>
</evidence>
<dbReference type="Gene3D" id="2.10.55.10">
    <property type="entry name" value="Leishmanolysin domain 3"/>
    <property type="match status" value="1"/>
</dbReference>
<keyword evidence="4 17" id="KW-0645">Protease</keyword>
<dbReference type="AlphaFoldDB" id="A0A1X0NF32"/>
<reference evidence="18 19" key="1">
    <citation type="submission" date="2017-03" db="EMBL/GenBank/DDBJ databases">
        <title>An alternative strategy for trypanosome survival in the mammalian bloodstream revealed through genome and transcriptome analysis of the ubiquitous bovine parasite Trypanosoma (Megatrypanum) theileri.</title>
        <authorList>
            <person name="Kelly S."/>
            <person name="Ivens A."/>
            <person name="Mott A."/>
            <person name="O'Neill E."/>
            <person name="Emms D."/>
            <person name="Macleod O."/>
            <person name="Voorheis P."/>
            <person name="Matthews J."/>
            <person name="Matthews K."/>
            <person name="Carrington M."/>
        </authorList>
    </citation>
    <scope>NUCLEOTIDE SEQUENCE [LARGE SCALE GENOMIC DNA]</scope>
    <source>
        <strain evidence="18">Edinburgh</strain>
    </source>
</reference>
<keyword evidence="9" id="KW-0130">Cell adhesion</keyword>
<keyword evidence="10 16" id="KW-0482">Metalloprotease</keyword>
<evidence type="ECO:0000256" key="15">
    <source>
        <dbReference type="PIRSR" id="PIRSR601577-1"/>
    </source>
</evidence>
<keyword evidence="13" id="KW-1015">Disulfide bond</keyword>
<evidence type="ECO:0000313" key="18">
    <source>
        <dbReference type="EMBL" id="ORC80367.1"/>
    </source>
</evidence>
<name>A0A1X0NF32_9TRYP</name>
<comment type="subcellular location">
    <subcellularLocation>
        <location evidence="2">Membrane</location>
    </subcellularLocation>
</comment>
<evidence type="ECO:0000256" key="2">
    <source>
        <dbReference type="ARBA" id="ARBA00004370"/>
    </source>
</evidence>
<sequence length="470" mass="53365">VKFCEHLSNGLDEDDYDDAKDYGFKLNFKEINADFCYGPNEVSPDRRKTLLREVLPAALKLHSERLSVEQVEKLDLSFEIKDSYPFLPKCTDVSIPKEHQQGITKADFMLYVGVTDEHQHPKICSRNTKGRPTSALIKFVPEEIAATRHYIRLTAHEVAHALGFEIETMKEHVKEGEETTGKKKVRLVTYPTVIKEVNKHYGCPNVEGDNKIKGIALENDATDGAPLHWERRIAKDELMSTYSGSSNGMFYTALTLAVFDSMPFYKAEFKMAESMNWGKNAGCEFLKDKEKYKETKSGKYSEMFCDEVKPTLQCTSDRFALGMCTKKQPDVKIPDEYDTYFPSFLYDPLDDLMDGYTIIKPIPKTNCEEDKFNLMPGSILSNISRCLKGENLQLKTPNENNLTVGDICANVKCDKKNNKVSVQYSGSDKWHVCEDGKIEVTDGQEFQSGSILCPKYSEVCDDFSEVKDIN</sequence>
<keyword evidence="7 17" id="KW-0378">Hydrolase</keyword>
<dbReference type="GO" id="GO:0007155">
    <property type="term" value="P:cell adhesion"/>
    <property type="evidence" value="ECO:0007669"/>
    <property type="project" value="UniProtKB-KW"/>
</dbReference>
<dbReference type="PRINTS" id="PR00782">
    <property type="entry name" value="LSHMANOLYSIN"/>
</dbReference>
<keyword evidence="12" id="KW-0865">Zymogen</keyword>
<dbReference type="GO" id="GO:0004222">
    <property type="term" value="F:metalloendopeptidase activity"/>
    <property type="evidence" value="ECO:0007669"/>
    <property type="project" value="UniProtKB-UniRule"/>
</dbReference>
<gene>
    <name evidence="18" type="ORF">TM35_001661000</name>
</gene>
<accession>A0A1X0NF32</accession>
<dbReference type="PANTHER" id="PTHR10942:SF0">
    <property type="entry name" value="LEISHMANOLYSIN-LIKE PEPTIDASE"/>
    <property type="match status" value="1"/>
</dbReference>
<evidence type="ECO:0000256" key="11">
    <source>
        <dbReference type="ARBA" id="ARBA00023136"/>
    </source>
</evidence>
<evidence type="ECO:0000256" key="3">
    <source>
        <dbReference type="ARBA" id="ARBA00005860"/>
    </source>
</evidence>
<dbReference type="Gene3D" id="2.30.34.10">
    <property type="entry name" value="Leishmanolysin domain 4"/>
    <property type="match status" value="1"/>
</dbReference>
<evidence type="ECO:0000256" key="8">
    <source>
        <dbReference type="ARBA" id="ARBA00022833"/>
    </source>
</evidence>
<dbReference type="Gene3D" id="3.10.170.20">
    <property type="match status" value="1"/>
</dbReference>
<dbReference type="Pfam" id="PF01457">
    <property type="entry name" value="Peptidase_M8"/>
    <property type="match status" value="1"/>
</dbReference>
<evidence type="ECO:0000256" key="1">
    <source>
        <dbReference type="ARBA" id="ARBA00001249"/>
    </source>
</evidence>
<dbReference type="EMBL" id="NBCO01000166">
    <property type="protein sequence ID" value="ORC80367.1"/>
    <property type="molecule type" value="Genomic_DNA"/>
</dbReference>
<proteinExistence type="inferred from homology"/>
<dbReference type="InterPro" id="IPR001577">
    <property type="entry name" value="Peptidase_M8"/>
</dbReference>
<evidence type="ECO:0000256" key="16">
    <source>
        <dbReference type="PIRSR" id="PIRSR601577-2"/>
    </source>
</evidence>
<evidence type="ECO:0000256" key="13">
    <source>
        <dbReference type="ARBA" id="ARBA00023157"/>
    </source>
</evidence>
<keyword evidence="14" id="KW-0325">Glycoprotein</keyword>
<feature type="non-terminal residue" evidence="18">
    <location>
        <position position="470"/>
    </location>
</feature>
<dbReference type="GO" id="GO:0006508">
    <property type="term" value="P:proteolysis"/>
    <property type="evidence" value="ECO:0007669"/>
    <property type="project" value="UniProtKB-KW"/>
</dbReference>
<keyword evidence="8 16" id="KW-0862">Zinc</keyword>
<evidence type="ECO:0000256" key="12">
    <source>
        <dbReference type="ARBA" id="ARBA00023145"/>
    </source>
</evidence>
<dbReference type="GO" id="GO:0016020">
    <property type="term" value="C:membrane"/>
    <property type="evidence" value="ECO:0007669"/>
    <property type="project" value="UniProtKB-SubCell"/>
</dbReference>
<feature type="non-terminal residue" evidence="18">
    <location>
        <position position="1"/>
    </location>
</feature>
<evidence type="ECO:0000256" key="17">
    <source>
        <dbReference type="RuleBase" id="RU366077"/>
    </source>
</evidence>
<dbReference type="Proteomes" id="UP000192257">
    <property type="component" value="Unassembled WGS sequence"/>
</dbReference>
<dbReference type="Gene3D" id="3.90.132.10">
    <property type="entry name" value="Leishmanolysin , domain 2"/>
    <property type="match status" value="1"/>
</dbReference>
<comment type="caution">
    <text evidence="18">The sequence shown here is derived from an EMBL/GenBank/DDBJ whole genome shotgun (WGS) entry which is preliminary data.</text>
</comment>
<evidence type="ECO:0000256" key="9">
    <source>
        <dbReference type="ARBA" id="ARBA00022889"/>
    </source>
</evidence>
<keyword evidence="5 16" id="KW-0479">Metal-binding</keyword>
<evidence type="ECO:0000256" key="10">
    <source>
        <dbReference type="ARBA" id="ARBA00023049"/>
    </source>
</evidence>
<organism evidence="18 19">
    <name type="scientific">Trypanosoma theileri</name>
    <dbReference type="NCBI Taxonomy" id="67003"/>
    <lineage>
        <taxon>Eukaryota</taxon>
        <taxon>Discoba</taxon>
        <taxon>Euglenozoa</taxon>
        <taxon>Kinetoplastea</taxon>
        <taxon>Metakinetoplastina</taxon>
        <taxon>Trypanosomatida</taxon>
        <taxon>Trypanosomatidae</taxon>
        <taxon>Trypanosoma</taxon>
    </lineage>
</organism>
<evidence type="ECO:0000256" key="5">
    <source>
        <dbReference type="ARBA" id="ARBA00022723"/>
    </source>
</evidence>